<evidence type="ECO:0000313" key="13">
    <source>
        <dbReference type="Proteomes" id="UP000887581"/>
    </source>
</evidence>
<keyword evidence="8" id="KW-1133">Transmembrane helix</keyword>
<dbReference type="SUPFAM" id="SSF48726">
    <property type="entry name" value="Immunoglobulin"/>
    <property type="match status" value="1"/>
</dbReference>
<feature type="transmembrane region" description="Helical" evidence="8">
    <location>
        <begin position="706"/>
        <end position="731"/>
    </location>
</feature>
<dbReference type="InterPro" id="IPR003595">
    <property type="entry name" value="Tyr_Pase_cat"/>
</dbReference>
<dbReference type="SMART" id="SM00194">
    <property type="entry name" value="PTPc"/>
    <property type="match status" value="2"/>
</dbReference>
<dbReference type="InterPro" id="IPR016130">
    <property type="entry name" value="Tyr_Pase_AS"/>
</dbReference>
<dbReference type="WBParaSite" id="sdigi.contig606.g9196.t1">
    <property type="protein sequence ID" value="sdigi.contig606.g9196.t1"/>
    <property type="gene ID" value="sdigi.contig606.g9196"/>
</dbReference>
<feature type="domain" description="Ig-like" evidence="11">
    <location>
        <begin position="166"/>
        <end position="276"/>
    </location>
</feature>
<proteinExistence type="predicted"/>
<feature type="domain" description="Tyrosine-protein phosphatase" evidence="9">
    <location>
        <begin position="1173"/>
        <end position="1428"/>
    </location>
</feature>
<name>A0A915PYZ2_9BILA</name>
<evidence type="ECO:0000256" key="2">
    <source>
        <dbReference type="ARBA" id="ARBA00013064"/>
    </source>
</evidence>
<dbReference type="PROSITE" id="PS50055">
    <property type="entry name" value="TYR_PHOSPHATASE_PTP"/>
    <property type="match status" value="2"/>
</dbReference>
<dbReference type="EC" id="3.1.3.48" evidence="2"/>
<evidence type="ECO:0000256" key="5">
    <source>
        <dbReference type="ARBA" id="ARBA00022912"/>
    </source>
</evidence>
<keyword evidence="4" id="KW-0378">Hydrolase</keyword>
<dbReference type="SUPFAM" id="SSF49265">
    <property type="entry name" value="Fibronectin type III"/>
    <property type="match status" value="2"/>
</dbReference>
<sequence>MMYWKLITAGRTAQWLWWSTLIFLLLRATQQFGIRRGLTNSDKSNVMTDKNMLNLGNISETPVKPQPKTPIELKIPECEDSINDCAYGGKCVADPNGYKSCLCPASCPASIPVSCRAGKQDDYCMSMSDDYRDKYLLPEPACHMGICVCPPMFDPWRLEGAIELLPFKCDRRELMVQGRALPSDSVYQGTDASLFCCINMDPRSFIDDDGVDFIQNSSIIREPTNTPYDEIFTYGIEPPRCWSLEIKNAQYSDSGTYLCHVKTTGKHEINANHTINFFVKDQGSLSTRERTSFKVKFLDWLAERRKAKKVKEKTPRIIQNVTVKTNATHAEIRWDAQDDGPMLKIDFKLVRRTDGVEVWSDINAKSGVVIGELLPATPYTLFISVFDGQNEPFKITEHFTTSESAPEPPTLGEIRVLNLQGGLYCEVEWMPPKTPNGRITKYYPNRNYTAFVWAENGAGRSENATFSEQCVTDFAQPDAVDAPASLSQNGTTFGLTFNSEPDEVNGPVACYYVAIVPLAPEVVIESLPSPDSLIVDTFLKTMNNNLHSEQLKQDSKQKRYFAYIAESYMQYPKKTLIGDGNTTAGVEPCNVLYLSRHRPEDPALKPGLKYTGFLIARVDRDHATRGESFRQNDPFFIKRKRRRLHQSAEKRFLDRSRWFSYRENSELPRHFRSSRQLIVSGPAYGFSGYFKPVILEAFDEQWAQSWMTVLFSVLSLVLFIMLVSSFVTYVLHRRGMIKELCPMSKDRILLKPHFHATLVDDLPEEYTIRRRDSNYLCISEFDALPNYRSMESNASERLENAHKNRYNDIKAFDATRVKLPVIGNDPSTDYINANFVKGYKGRKMFIASQGPLDASTDDFWRMVWEHKVRVIVMVANLYERNRCQCAKYWPDDGAKVYDKLEVRPVDSIYYSDYAIRNFEIRRIQTTVANGSASGTPAVISYEVPCKCKRKVICDNVIDWILCKSISSSVRGSIDSILNEMTSNSKRNSRSSNSNTQLNDVHAETEFVSKTPEVRRVAQYHYTSWNDLQAPECTTGLLRFLSKLRKLDDYIRGPVVVHCSAGVGRTGTFIAIDSLLDQCIEEGKADVFGFVSEMRKQRNTMVQNAEQYLFIYKALAEWYMFGETDVEVSQFRERYRLLNEPVREQSVNRSKRSTPKLQRVSSDASISEKIQTAMEAEYRRLERTLEPRRTCNFAHKPENVGKNRFENAVPFDHCRIVLPVVIGSVNDSTYINASLVKGYFYPYILAQDPLNEQTCYDFWCMISEQNSRAVVMLSSESEFTPAEKYWPSEVGRIKTFGRDSEVSVKLIGEELFPTFALRKFTYKFAKEKSYREVVQYGYLCWQADKLLPESTESIIDLMSRVLSLQSDHQEAGPIILHSRDGSSKTGIYCCVSLLLERLKAENRIDVFQTVRSLQQKRPLMFTKFVCFEI</sequence>
<evidence type="ECO:0000259" key="9">
    <source>
        <dbReference type="PROSITE" id="PS50055"/>
    </source>
</evidence>
<feature type="domain" description="Tyrosine specific protein phosphatases" evidence="10">
    <location>
        <begin position="1037"/>
        <end position="1108"/>
    </location>
</feature>
<feature type="domain" description="Tyrosine-protein phosphatase" evidence="9">
    <location>
        <begin position="777"/>
        <end position="1117"/>
    </location>
</feature>
<dbReference type="FunFam" id="3.90.190.10:FF:000102">
    <property type="entry name" value="Receptor-type tyrosine-protein phosphatase"/>
    <property type="match status" value="1"/>
</dbReference>
<dbReference type="GO" id="GO:0004725">
    <property type="term" value="F:protein tyrosine phosphatase activity"/>
    <property type="evidence" value="ECO:0007669"/>
    <property type="project" value="UniProtKB-EC"/>
</dbReference>
<protein>
    <recommendedName>
        <fullName evidence="2">protein-tyrosine-phosphatase</fullName>
        <ecNumber evidence="2">3.1.3.48</ecNumber>
    </recommendedName>
</protein>
<comment type="catalytic activity">
    <reaction evidence="7">
        <text>O-phospho-L-tyrosyl-[protein] + H2O = L-tyrosyl-[protein] + phosphate</text>
        <dbReference type="Rhea" id="RHEA:10684"/>
        <dbReference type="Rhea" id="RHEA-COMP:10136"/>
        <dbReference type="Rhea" id="RHEA-COMP:20101"/>
        <dbReference type="ChEBI" id="CHEBI:15377"/>
        <dbReference type="ChEBI" id="CHEBI:43474"/>
        <dbReference type="ChEBI" id="CHEBI:46858"/>
        <dbReference type="ChEBI" id="CHEBI:61978"/>
        <dbReference type="EC" id="3.1.3.48"/>
    </reaction>
</comment>
<dbReference type="GO" id="GO:0016020">
    <property type="term" value="C:membrane"/>
    <property type="evidence" value="ECO:0007669"/>
    <property type="project" value="UniProtKB-SubCell"/>
</dbReference>
<dbReference type="Proteomes" id="UP000887581">
    <property type="component" value="Unplaced"/>
</dbReference>
<evidence type="ECO:0000259" key="12">
    <source>
        <dbReference type="PROSITE" id="PS50853"/>
    </source>
</evidence>
<keyword evidence="5" id="KW-0904">Protein phosphatase</keyword>
<dbReference type="CDD" id="cd00063">
    <property type="entry name" value="FN3"/>
    <property type="match status" value="1"/>
</dbReference>
<evidence type="ECO:0000256" key="4">
    <source>
        <dbReference type="ARBA" id="ARBA00022801"/>
    </source>
</evidence>
<evidence type="ECO:0000256" key="7">
    <source>
        <dbReference type="ARBA" id="ARBA00051722"/>
    </source>
</evidence>
<evidence type="ECO:0000256" key="6">
    <source>
        <dbReference type="ARBA" id="ARBA00023136"/>
    </source>
</evidence>
<dbReference type="Pfam" id="PF00102">
    <property type="entry name" value="Y_phosphatase"/>
    <property type="match status" value="3"/>
</dbReference>
<dbReference type="SUPFAM" id="SSF52799">
    <property type="entry name" value="(Phosphotyrosine protein) phosphatases II"/>
    <property type="match status" value="2"/>
</dbReference>
<evidence type="ECO:0000256" key="3">
    <source>
        <dbReference type="ARBA" id="ARBA00022729"/>
    </source>
</evidence>
<dbReference type="Gene3D" id="3.90.190.10">
    <property type="entry name" value="Protein tyrosine phosphatase superfamily"/>
    <property type="match status" value="2"/>
</dbReference>
<dbReference type="InterPro" id="IPR036116">
    <property type="entry name" value="FN3_sf"/>
</dbReference>
<dbReference type="InterPro" id="IPR000242">
    <property type="entry name" value="PTP_cat"/>
</dbReference>
<dbReference type="PROSITE" id="PS50056">
    <property type="entry name" value="TYR_PHOSPHATASE_2"/>
    <property type="match status" value="2"/>
</dbReference>
<dbReference type="PROSITE" id="PS50853">
    <property type="entry name" value="FN3"/>
    <property type="match status" value="1"/>
</dbReference>
<dbReference type="InterPro" id="IPR029021">
    <property type="entry name" value="Prot-tyrosine_phosphatase-like"/>
</dbReference>
<dbReference type="SMART" id="SM00409">
    <property type="entry name" value="IG"/>
    <property type="match status" value="1"/>
</dbReference>
<dbReference type="InterPro" id="IPR003961">
    <property type="entry name" value="FN3_dom"/>
</dbReference>
<keyword evidence="3" id="KW-0732">Signal</keyword>
<dbReference type="InterPro" id="IPR036179">
    <property type="entry name" value="Ig-like_dom_sf"/>
</dbReference>
<evidence type="ECO:0000313" key="14">
    <source>
        <dbReference type="WBParaSite" id="sdigi.contig606.g9196.t1"/>
    </source>
</evidence>
<feature type="domain" description="Fibronectin type-III" evidence="12">
    <location>
        <begin position="314"/>
        <end position="404"/>
    </location>
</feature>
<dbReference type="PROSITE" id="PS50835">
    <property type="entry name" value="IG_LIKE"/>
    <property type="match status" value="1"/>
</dbReference>
<dbReference type="PANTHER" id="PTHR19134:SF495">
    <property type="entry name" value="TYROSINE-PROTEIN PHOSPHATASE 69D"/>
    <property type="match status" value="1"/>
</dbReference>
<evidence type="ECO:0000256" key="8">
    <source>
        <dbReference type="SAM" id="Phobius"/>
    </source>
</evidence>
<keyword evidence="6 8" id="KW-0472">Membrane</keyword>
<reference evidence="14" key="1">
    <citation type="submission" date="2022-11" db="UniProtKB">
        <authorList>
            <consortium name="WormBaseParasite"/>
        </authorList>
    </citation>
    <scope>IDENTIFICATION</scope>
</reference>
<keyword evidence="8" id="KW-0812">Transmembrane</keyword>
<dbReference type="InterPro" id="IPR003599">
    <property type="entry name" value="Ig_sub"/>
</dbReference>
<dbReference type="PANTHER" id="PTHR19134">
    <property type="entry name" value="RECEPTOR-TYPE TYROSINE-PROTEIN PHOSPHATASE"/>
    <property type="match status" value="1"/>
</dbReference>
<dbReference type="Gene3D" id="2.60.40.10">
    <property type="entry name" value="Immunoglobulins"/>
    <property type="match status" value="1"/>
</dbReference>
<feature type="domain" description="Tyrosine specific protein phosphatases" evidence="10">
    <location>
        <begin position="1351"/>
        <end position="1420"/>
    </location>
</feature>
<dbReference type="SMART" id="SM00404">
    <property type="entry name" value="PTPc_motif"/>
    <property type="match status" value="2"/>
</dbReference>
<dbReference type="SMART" id="SM00060">
    <property type="entry name" value="FN3"/>
    <property type="match status" value="2"/>
</dbReference>
<keyword evidence="13" id="KW-1185">Reference proteome</keyword>
<dbReference type="InterPro" id="IPR050348">
    <property type="entry name" value="Protein-Tyr_Phosphatase"/>
</dbReference>
<evidence type="ECO:0000259" key="11">
    <source>
        <dbReference type="PROSITE" id="PS50835"/>
    </source>
</evidence>
<dbReference type="PROSITE" id="PS00383">
    <property type="entry name" value="TYR_PHOSPHATASE_1"/>
    <property type="match status" value="1"/>
</dbReference>
<dbReference type="PRINTS" id="PR00700">
    <property type="entry name" value="PRTYPHPHTASE"/>
</dbReference>
<evidence type="ECO:0000256" key="1">
    <source>
        <dbReference type="ARBA" id="ARBA00004167"/>
    </source>
</evidence>
<dbReference type="InterPro" id="IPR000387">
    <property type="entry name" value="Tyr_Pase_dom"/>
</dbReference>
<dbReference type="CDD" id="cd00047">
    <property type="entry name" value="PTPc"/>
    <property type="match status" value="2"/>
</dbReference>
<accession>A0A915PYZ2</accession>
<evidence type="ECO:0000259" key="10">
    <source>
        <dbReference type="PROSITE" id="PS50056"/>
    </source>
</evidence>
<comment type="subcellular location">
    <subcellularLocation>
        <location evidence="1">Membrane</location>
        <topology evidence="1">Single-pass membrane protein</topology>
    </subcellularLocation>
</comment>
<dbReference type="InterPro" id="IPR007110">
    <property type="entry name" value="Ig-like_dom"/>
</dbReference>
<organism evidence="13 14">
    <name type="scientific">Setaria digitata</name>
    <dbReference type="NCBI Taxonomy" id="48799"/>
    <lineage>
        <taxon>Eukaryota</taxon>
        <taxon>Metazoa</taxon>
        <taxon>Ecdysozoa</taxon>
        <taxon>Nematoda</taxon>
        <taxon>Chromadorea</taxon>
        <taxon>Rhabditida</taxon>
        <taxon>Spirurina</taxon>
        <taxon>Spiruromorpha</taxon>
        <taxon>Filarioidea</taxon>
        <taxon>Setariidae</taxon>
        <taxon>Setaria</taxon>
    </lineage>
</organism>
<dbReference type="InterPro" id="IPR013783">
    <property type="entry name" value="Ig-like_fold"/>
</dbReference>
<dbReference type="GO" id="GO:0045202">
    <property type="term" value="C:synapse"/>
    <property type="evidence" value="ECO:0007669"/>
    <property type="project" value="UniProtKB-ARBA"/>
</dbReference>